<dbReference type="SUPFAM" id="SSF88659">
    <property type="entry name" value="Sigma3 and sigma4 domains of RNA polymerase sigma factors"/>
    <property type="match status" value="1"/>
</dbReference>
<evidence type="ECO:0000313" key="8">
    <source>
        <dbReference type="EMBL" id="OFE11077.1"/>
    </source>
</evidence>
<comment type="caution">
    <text evidence="8">The sequence shown here is derived from an EMBL/GenBank/DDBJ whole genome shotgun (WGS) entry which is preliminary data.</text>
</comment>
<dbReference type="SUPFAM" id="SSF88946">
    <property type="entry name" value="Sigma2 domain of RNA polymerase sigma factors"/>
    <property type="match status" value="1"/>
</dbReference>
<name>A0A1E8CFV5_9GAMM</name>
<evidence type="ECO:0000259" key="6">
    <source>
        <dbReference type="Pfam" id="PF04542"/>
    </source>
</evidence>
<dbReference type="PANTHER" id="PTHR43133:SF8">
    <property type="entry name" value="RNA POLYMERASE SIGMA FACTOR HI_1459-RELATED"/>
    <property type="match status" value="1"/>
</dbReference>
<dbReference type="EMBL" id="MASR01000003">
    <property type="protein sequence ID" value="OFE11077.1"/>
    <property type="molecule type" value="Genomic_DNA"/>
</dbReference>
<keyword evidence="4" id="KW-0238">DNA-binding</keyword>
<dbReference type="AlphaFoldDB" id="A0A1E8CFV5"/>
<dbReference type="Gene3D" id="1.10.1740.10">
    <property type="match status" value="1"/>
</dbReference>
<keyword evidence="2" id="KW-0805">Transcription regulation</keyword>
<dbReference type="GO" id="GO:0016987">
    <property type="term" value="F:sigma factor activity"/>
    <property type="evidence" value="ECO:0007669"/>
    <property type="project" value="UniProtKB-KW"/>
</dbReference>
<dbReference type="InterPro" id="IPR007627">
    <property type="entry name" value="RNA_pol_sigma70_r2"/>
</dbReference>
<dbReference type="Proteomes" id="UP000175669">
    <property type="component" value="Unassembled WGS sequence"/>
</dbReference>
<dbReference type="Pfam" id="PF08281">
    <property type="entry name" value="Sigma70_r4_2"/>
    <property type="match status" value="1"/>
</dbReference>
<evidence type="ECO:0008006" key="10">
    <source>
        <dbReference type="Google" id="ProtNLM"/>
    </source>
</evidence>
<dbReference type="InterPro" id="IPR013324">
    <property type="entry name" value="RNA_pol_sigma_r3/r4-like"/>
</dbReference>
<evidence type="ECO:0000259" key="7">
    <source>
        <dbReference type="Pfam" id="PF08281"/>
    </source>
</evidence>
<evidence type="ECO:0000256" key="3">
    <source>
        <dbReference type="ARBA" id="ARBA00023082"/>
    </source>
</evidence>
<dbReference type="InterPro" id="IPR014284">
    <property type="entry name" value="RNA_pol_sigma-70_dom"/>
</dbReference>
<feature type="domain" description="RNA polymerase sigma-70 region 2" evidence="6">
    <location>
        <begin position="22"/>
        <end position="89"/>
    </location>
</feature>
<keyword evidence="9" id="KW-1185">Reference proteome</keyword>
<comment type="similarity">
    <text evidence="1">Belongs to the sigma-70 factor family. ECF subfamily.</text>
</comment>
<evidence type="ECO:0000256" key="1">
    <source>
        <dbReference type="ARBA" id="ARBA00010641"/>
    </source>
</evidence>
<dbReference type="GO" id="GO:0003677">
    <property type="term" value="F:DNA binding"/>
    <property type="evidence" value="ECO:0007669"/>
    <property type="project" value="UniProtKB-KW"/>
</dbReference>
<evidence type="ECO:0000256" key="4">
    <source>
        <dbReference type="ARBA" id="ARBA00023125"/>
    </source>
</evidence>
<proteinExistence type="inferred from homology"/>
<dbReference type="NCBIfam" id="TIGR02937">
    <property type="entry name" value="sigma70-ECF"/>
    <property type="match status" value="1"/>
</dbReference>
<accession>A0A1E8CFV5</accession>
<dbReference type="CDD" id="cd06171">
    <property type="entry name" value="Sigma70_r4"/>
    <property type="match status" value="1"/>
</dbReference>
<protein>
    <recommendedName>
        <fullName evidence="10">RNA polymerase</fullName>
    </recommendedName>
</protein>
<keyword evidence="5" id="KW-0804">Transcription</keyword>
<dbReference type="OrthoDB" id="9780326at2"/>
<reference evidence="9" key="1">
    <citation type="submission" date="2016-07" db="EMBL/GenBank/DDBJ databases">
        <authorList>
            <person name="Florea S."/>
            <person name="Webb J.S."/>
            <person name="Jaromczyk J."/>
            <person name="Schardl C.L."/>
        </authorList>
    </citation>
    <scope>NUCLEOTIDE SEQUENCE [LARGE SCALE GENOMIC DNA]</scope>
    <source>
        <strain evidence="9">KCTC 42131</strain>
    </source>
</reference>
<evidence type="ECO:0000256" key="5">
    <source>
        <dbReference type="ARBA" id="ARBA00023163"/>
    </source>
</evidence>
<feature type="domain" description="RNA polymerase sigma factor 70 region 4 type 2" evidence="7">
    <location>
        <begin position="119"/>
        <end position="170"/>
    </location>
</feature>
<evidence type="ECO:0000256" key="2">
    <source>
        <dbReference type="ARBA" id="ARBA00023015"/>
    </source>
</evidence>
<dbReference type="Pfam" id="PF04542">
    <property type="entry name" value="Sigma70_r2"/>
    <property type="match status" value="1"/>
</dbReference>
<organism evidence="8 9">
    <name type="scientific">Pseudohongiella acticola</name>
    <dbReference type="NCBI Taxonomy" id="1524254"/>
    <lineage>
        <taxon>Bacteria</taxon>
        <taxon>Pseudomonadati</taxon>
        <taxon>Pseudomonadota</taxon>
        <taxon>Gammaproteobacteria</taxon>
        <taxon>Pseudomonadales</taxon>
        <taxon>Pseudohongiellaceae</taxon>
        <taxon>Pseudohongiella</taxon>
    </lineage>
</organism>
<dbReference type="GO" id="GO:0006352">
    <property type="term" value="P:DNA-templated transcription initiation"/>
    <property type="evidence" value="ECO:0007669"/>
    <property type="project" value="InterPro"/>
</dbReference>
<gene>
    <name evidence="8" type="ORF">PHACT_14525</name>
</gene>
<evidence type="ECO:0000313" key="9">
    <source>
        <dbReference type="Proteomes" id="UP000175669"/>
    </source>
</evidence>
<dbReference type="InterPro" id="IPR013325">
    <property type="entry name" value="RNA_pol_sigma_r2"/>
</dbReference>
<dbReference type="InterPro" id="IPR039425">
    <property type="entry name" value="RNA_pol_sigma-70-like"/>
</dbReference>
<dbReference type="InterPro" id="IPR013249">
    <property type="entry name" value="RNA_pol_sigma70_r4_t2"/>
</dbReference>
<dbReference type="STRING" id="1524254.PHACT_14525"/>
<keyword evidence="3" id="KW-0731">Sigma factor</keyword>
<dbReference type="InterPro" id="IPR036388">
    <property type="entry name" value="WH-like_DNA-bd_sf"/>
</dbReference>
<dbReference type="PANTHER" id="PTHR43133">
    <property type="entry name" value="RNA POLYMERASE ECF-TYPE SIGMA FACTO"/>
    <property type="match status" value="1"/>
</dbReference>
<sequence length="188" mass="21156">MLTDEEVMAAIVAGDQRVYADMVRRHGRPVALYAYRMLGNENEAEDIAQETFLRLWTQAARWQPGKAALSTWLHRIAHNLCIDFLRKHRISQDAGLEEDLVDTQPTAEESMATEADHIMLQAALGKLPERQRSALLLTHYQGLSNREVADILAVSIDALESLLARARRSLKNYWQSASQQSAVTGEKS</sequence>
<dbReference type="Gene3D" id="1.10.10.10">
    <property type="entry name" value="Winged helix-like DNA-binding domain superfamily/Winged helix DNA-binding domain"/>
    <property type="match status" value="1"/>
</dbReference>